<keyword evidence="2" id="KW-1185">Reference proteome</keyword>
<sequence>MVVYFMTNVVNIVVDSGWSLHASTHRKHNQLTHLEFSREVAITLAGTGALKDRLQTRPKVTGCVSQKSDGHCFIAEAQENVYKVVKIQDHSAMSAKKGIAFELLPRVS</sequence>
<dbReference type="EMBL" id="BGPR01007533">
    <property type="protein sequence ID" value="GBN27608.1"/>
    <property type="molecule type" value="Genomic_DNA"/>
</dbReference>
<evidence type="ECO:0000313" key="1">
    <source>
        <dbReference type="EMBL" id="GBN27608.1"/>
    </source>
</evidence>
<evidence type="ECO:0000313" key="2">
    <source>
        <dbReference type="Proteomes" id="UP000499080"/>
    </source>
</evidence>
<gene>
    <name evidence="1" type="ORF">AVEN_96960_1</name>
</gene>
<name>A0A4Y2MKB3_ARAVE</name>
<comment type="caution">
    <text evidence="1">The sequence shown here is derived from an EMBL/GenBank/DDBJ whole genome shotgun (WGS) entry which is preliminary data.</text>
</comment>
<organism evidence="1 2">
    <name type="scientific">Araneus ventricosus</name>
    <name type="common">Orbweaver spider</name>
    <name type="synonym">Epeira ventricosa</name>
    <dbReference type="NCBI Taxonomy" id="182803"/>
    <lineage>
        <taxon>Eukaryota</taxon>
        <taxon>Metazoa</taxon>
        <taxon>Ecdysozoa</taxon>
        <taxon>Arthropoda</taxon>
        <taxon>Chelicerata</taxon>
        <taxon>Arachnida</taxon>
        <taxon>Araneae</taxon>
        <taxon>Araneomorphae</taxon>
        <taxon>Entelegynae</taxon>
        <taxon>Araneoidea</taxon>
        <taxon>Araneidae</taxon>
        <taxon>Araneus</taxon>
    </lineage>
</organism>
<dbReference type="AlphaFoldDB" id="A0A4Y2MKB3"/>
<reference evidence="1 2" key="1">
    <citation type="journal article" date="2019" name="Sci. Rep.">
        <title>Orb-weaving spider Araneus ventricosus genome elucidates the spidroin gene catalogue.</title>
        <authorList>
            <person name="Kono N."/>
            <person name="Nakamura H."/>
            <person name="Ohtoshi R."/>
            <person name="Moran D.A.P."/>
            <person name="Shinohara A."/>
            <person name="Yoshida Y."/>
            <person name="Fujiwara M."/>
            <person name="Mori M."/>
            <person name="Tomita M."/>
            <person name="Arakawa K."/>
        </authorList>
    </citation>
    <scope>NUCLEOTIDE SEQUENCE [LARGE SCALE GENOMIC DNA]</scope>
</reference>
<dbReference type="Proteomes" id="UP000499080">
    <property type="component" value="Unassembled WGS sequence"/>
</dbReference>
<protein>
    <submittedName>
        <fullName evidence="1">Uncharacterized protein</fullName>
    </submittedName>
</protein>
<accession>A0A4Y2MKB3</accession>
<proteinExistence type="predicted"/>